<comment type="caution">
    <text evidence="2">The sequence shown here is derived from an EMBL/GenBank/DDBJ whole genome shotgun (WGS) entry which is preliminary data.</text>
</comment>
<organism evidence="2 3">
    <name type="scientific">Trichoderma guizhouense</name>
    <dbReference type="NCBI Taxonomy" id="1491466"/>
    <lineage>
        <taxon>Eukaryota</taxon>
        <taxon>Fungi</taxon>
        <taxon>Dikarya</taxon>
        <taxon>Ascomycota</taxon>
        <taxon>Pezizomycotina</taxon>
        <taxon>Sordariomycetes</taxon>
        <taxon>Hypocreomycetidae</taxon>
        <taxon>Hypocreales</taxon>
        <taxon>Hypocreaceae</taxon>
        <taxon>Trichoderma</taxon>
    </lineage>
</organism>
<dbReference type="OrthoDB" id="10388706at2759"/>
<gene>
    <name evidence="2" type="ORF">A0O28_0102390</name>
</gene>
<keyword evidence="3" id="KW-1185">Reference proteome</keyword>
<evidence type="ECO:0000313" key="2">
    <source>
        <dbReference type="EMBL" id="OPB41680.1"/>
    </source>
</evidence>
<evidence type="ECO:0000256" key="1">
    <source>
        <dbReference type="SAM" id="MobiDB-lite"/>
    </source>
</evidence>
<dbReference type="AlphaFoldDB" id="A0A1T3CKQ1"/>
<reference evidence="2 3" key="1">
    <citation type="submission" date="2016-04" db="EMBL/GenBank/DDBJ databases">
        <title>Multiple horizontal gene transfer events from other fungi enriched the ability of the initially mycotrophic fungus Trichoderma (Ascomycota) to feed on dead plant biomass.</title>
        <authorList>
            <person name="Atanasova L."/>
            <person name="Chenthamara K."/>
            <person name="Zhang J."/>
            <person name="Grujic M."/>
            <person name="Henrissat B."/>
            <person name="Kuo A."/>
            <person name="Aertz A."/>
            <person name="Salamov A."/>
            <person name="Lipzen A."/>
            <person name="Labutti K."/>
            <person name="Barry K."/>
            <person name="Miao Y."/>
            <person name="Rahimi M.J."/>
            <person name="Shen Q."/>
            <person name="Grigoriev I.V."/>
            <person name="Kubicek C.P."/>
            <person name="Druzhinina I.S."/>
        </authorList>
    </citation>
    <scope>NUCLEOTIDE SEQUENCE [LARGE SCALE GENOMIC DNA]</scope>
    <source>
        <strain evidence="2 3">NJAU 4742</strain>
    </source>
</reference>
<feature type="region of interest" description="Disordered" evidence="1">
    <location>
        <begin position="1"/>
        <end position="49"/>
    </location>
</feature>
<sequence>MPFIHDEGYDLPYDEYNSSDDEYDSSDDEYYSSDDEFDSPYDDQYDDRSDDEYRYYDQWDESYETTIEVIPQEDPLNRNLRLININLGPAVSAVAESGRPIHIIVEEPVEGDDSVAVPWELLDGWSYSVGNSYVISLLVEDRADFDLDAEYMLRYYYGIRRITARSFSGLFTTDPLLIVVLD</sequence>
<dbReference type="Proteomes" id="UP000191004">
    <property type="component" value="Unassembled WGS sequence"/>
</dbReference>
<name>A0A1T3CKQ1_9HYPO</name>
<feature type="compositionally biased region" description="Acidic residues" evidence="1">
    <location>
        <begin position="17"/>
        <end position="49"/>
    </location>
</feature>
<proteinExistence type="predicted"/>
<evidence type="ECO:0000313" key="3">
    <source>
        <dbReference type="Proteomes" id="UP000191004"/>
    </source>
</evidence>
<protein>
    <submittedName>
        <fullName evidence="2">Uncharacterized protein</fullName>
    </submittedName>
</protein>
<accession>A0A1T3CKQ1</accession>
<dbReference type="EMBL" id="LVVK01000014">
    <property type="protein sequence ID" value="OPB41680.1"/>
    <property type="molecule type" value="Genomic_DNA"/>
</dbReference>